<dbReference type="RefSeq" id="WP_119400724.1">
    <property type="nucleotide sequence ID" value="NZ_QWJJ01000027.1"/>
</dbReference>
<dbReference type="AlphaFoldDB" id="A0A399IV80"/>
<dbReference type="Gene3D" id="2.30.30.40">
    <property type="entry name" value="SH3 Domains"/>
    <property type="match status" value="1"/>
</dbReference>
<evidence type="ECO:0000256" key="2">
    <source>
        <dbReference type="SAM" id="SignalP"/>
    </source>
</evidence>
<feature type="domain" description="SH3b" evidence="3">
    <location>
        <begin position="161"/>
        <end position="224"/>
    </location>
</feature>
<organism evidence="4 5">
    <name type="scientific">Pseudooceanicola sediminis</name>
    <dbReference type="NCBI Taxonomy" id="2211117"/>
    <lineage>
        <taxon>Bacteria</taxon>
        <taxon>Pseudomonadati</taxon>
        <taxon>Pseudomonadota</taxon>
        <taxon>Alphaproteobacteria</taxon>
        <taxon>Rhodobacterales</taxon>
        <taxon>Paracoccaceae</taxon>
        <taxon>Pseudooceanicola</taxon>
    </lineage>
</organism>
<evidence type="ECO:0000313" key="5">
    <source>
        <dbReference type="Proteomes" id="UP000265848"/>
    </source>
</evidence>
<dbReference type="InterPro" id="IPR003646">
    <property type="entry name" value="SH3-like_bac-type"/>
</dbReference>
<feature type="region of interest" description="Disordered" evidence="1">
    <location>
        <begin position="34"/>
        <end position="65"/>
    </location>
</feature>
<accession>A0A399IV80</accession>
<dbReference type="EMBL" id="QWJJ01000027">
    <property type="protein sequence ID" value="RII36934.1"/>
    <property type="molecule type" value="Genomic_DNA"/>
</dbReference>
<reference evidence="4 5" key="1">
    <citation type="submission" date="2018-08" db="EMBL/GenBank/DDBJ databases">
        <title>Pseudooceanicola sediminis CY03 in the family Rhodobacteracea.</title>
        <authorList>
            <person name="Zhang Y.-J."/>
        </authorList>
    </citation>
    <scope>NUCLEOTIDE SEQUENCE [LARGE SCALE GENOMIC DNA]</scope>
    <source>
        <strain evidence="4 5">CY03</strain>
    </source>
</reference>
<comment type="caution">
    <text evidence="4">The sequence shown here is derived from an EMBL/GenBank/DDBJ whole genome shotgun (WGS) entry which is preliminary data.</text>
</comment>
<keyword evidence="5" id="KW-1185">Reference proteome</keyword>
<evidence type="ECO:0000259" key="3">
    <source>
        <dbReference type="PROSITE" id="PS51781"/>
    </source>
</evidence>
<protein>
    <submittedName>
        <fullName evidence="4">SH3 domain-containing protein</fullName>
    </submittedName>
</protein>
<dbReference type="PROSITE" id="PS51781">
    <property type="entry name" value="SH3B"/>
    <property type="match status" value="1"/>
</dbReference>
<proteinExistence type="predicted"/>
<name>A0A399IV80_9RHOB</name>
<dbReference type="SMART" id="SM00287">
    <property type="entry name" value="SH3b"/>
    <property type="match status" value="1"/>
</dbReference>
<evidence type="ECO:0000313" key="4">
    <source>
        <dbReference type="EMBL" id="RII36934.1"/>
    </source>
</evidence>
<dbReference type="Proteomes" id="UP000265848">
    <property type="component" value="Unassembled WGS sequence"/>
</dbReference>
<feature type="signal peptide" evidence="2">
    <location>
        <begin position="1"/>
        <end position="21"/>
    </location>
</feature>
<dbReference type="Pfam" id="PF08239">
    <property type="entry name" value="SH3_3"/>
    <property type="match status" value="1"/>
</dbReference>
<evidence type="ECO:0000256" key="1">
    <source>
        <dbReference type="SAM" id="MobiDB-lite"/>
    </source>
</evidence>
<sequence length="226" mass="23227">MLKFMSVTTLLLGAVFFQVSGGFDFQPRSAEADSTEAGAKTKAQLADAASGATTPKGTAATRKPGDLIAANMASAKSTSGMGTGQAQDGQVTLASMPVADPGDQMDPSVAALPLARVNKAVAQARVAPSSTLPEGAERRAVADAVMQNDPMAQPAEDRRAADIRAVAGSHVNLRQGPGTSFSVVDQLGEGDTVEVIGKERSWLKLRVAETGRVGWMADFLVTAAAN</sequence>
<dbReference type="OrthoDB" id="7433551at2"/>
<feature type="chain" id="PRO_5017355785" evidence="2">
    <location>
        <begin position="22"/>
        <end position="226"/>
    </location>
</feature>
<keyword evidence="2" id="KW-0732">Signal</keyword>
<gene>
    <name evidence="4" type="ORF">DL237_19835</name>
</gene>